<dbReference type="OrthoDB" id="8173378at2759"/>
<comment type="caution">
    <text evidence="3">The sequence shown here is derived from an EMBL/GenBank/DDBJ whole genome shotgun (WGS) entry which is preliminary data.</text>
</comment>
<evidence type="ECO:0000313" key="4">
    <source>
        <dbReference type="Proteomes" id="UP000708208"/>
    </source>
</evidence>
<evidence type="ECO:0000313" key="3">
    <source>
        <dbReference type="EMBL" id="CAG7682310.1"/>
    </source>
</evidence>
<feature type="domain" description="VWFC" evidence="2">
    <location>
        <begin position="302"/>
        <end position="369"/>
    </location>
</feature>
<dbReference type="InterPro" id="IPR001007">
    <property type="entry name" value="VWF_dom"/>
</dbReference>
<dbReference type="GO" id="GO:0030154">
    <property type="term" value="P:cell differentiation"/>
    <property type="evidence" value="ECO:0007669"/>
    <property type="project" value="TreeGrafter"/>
</dbReference>
<dbReference type="GO" id="GO:0005615">
    <property type="term" value="C:extracellular space"/>
    <property type="evidence" value="ECO:0007669"/>
    <property type="project" value="TreeGrafter"/>
</dbReference>
<dbReference type="Pfam" id="PF00093">
    <property type="entry name" value="VWC"/>
    <property type="match status" value="2"/>
</dbReference>
<reference evidence="3" key="1">
    <citation type="submission" date="2021-06" db="EMBL/GenBank/DDBJ databases">
        <authorList>
            <person name="Hodson N. C."/>
            <person name="Mongue J. A."/>
            <person name="Jaron S. K."/>
        </authorList>
    </citation>
    <scope>NUCLEOTIDE SEQUENCE</scope>
</reference>
<keyword evidence="4" id="KW-1185">Reference proteome</keyword>
<evidence type="ECO:0000259" key="2">
    <source>
        <dbReference type="PROSITE" id="PS50184"/>
    </source>
</evidence>
<feature type="chain" id="PRO_5035201534" description="VWFC domain-containing protein" evidence="1">
    <location>
        <begin position="24"/>
        <end position="499"/>
    </location>
</feature>
<feature type="signal peptide" evidence="1">
    <location>
        <begin position="1"/>
        <end position="23"/>
    </location>
</feature>
<feature type="domain" description="VWFC" evidence="2">
    <location>
        <begin position="29"/>
        <end position="90"/>
    </location>
</feature>
<dbReference type="PROSITE" id="PS50184">
    <property type="entry name" value="VWFC_2"/>
    <property type="match status" value="3"/>
</dbReference>
<sequence length="499" mass="54902">MRYLHIAVAFILLAAYSTKGVSSKPQKKILCRFAGKEYSPGDVWYPPYERYCIRCSCLMTSKLNCTSQECPLDCNIGNKMTEHPCCKSCSDSDSSLLRTPLAISAADSEAIPSRSGGGLSSFLPSSGHPSAEEDEEEEPLVTENSEYVSCLHQGKIYRDGESFTANVSGLPISAVDQCMQCVCQSGMVLCQMKYCSSFKCSSGSSSASLTTDSDTCCQRCSAWKASKTDKSDDQEDDDLAQKFAIATGDHRDSKDSSVSMPVATDNFNGVFGGNPDSSITFRDISPLNSNGNGRDFKKQQVDDCISGGRFYMHGSTWHPVIGPFGVMECVVCKCARGQIDCGRLKCPPKKDLSCSKPAKVEGHCCPICTSASSSDGSKMCVSGKQDLTAFRSHGFGLNGTEFIHFGFLKTRRNADPQVDQHEWTLRDGEIIQFTTKYMSNDEFLNLRSRHTFVLLGATNEKNVEKFTRREKKLEKRCTSRCSVRISGLERSLRIHRLTS</sequence>
<organism evidence="3 4">
    <name type="scientific">Allacma fusca</name>
    <dbReference type="NCBI Taxonomy" id="39272"/>
    <lineage>
        <taxon>Eukaryota</taxon>
        <taxon>Metazoa</taxon>
        <taxon>Ecdysozoa</taxon>
        <taxon>Arthropoda</taxon>
        <taxon>Hexapoda</taxon>
        <taxon>Collembola</taxon>
        <taxon>Symphypleona</taxon>
        <taxon>Sminthuridae</taxon>
        <taxon>Allacma</taxon>
    </lineage>
</organism>
<dbReference type="PANTHER" id="PTHR46303:SF1">
    <property type="entry name" value="VWFC DOMAIN-CONTAINING PROTEIN"/>
    <property type="match status" value="1"/>
</dbReference>
<dbReference type="GO" id="GO:0030514">
    <property type="term" value="P:negative regulation of BMP signaling pathway"/>
    <property type="evidence" value="ECO:0007669"/>
    <property type="project" value="TreeGrafter"/>
</dbReference>
<dbReference type="InterPro" id="IPR045717">
    <property type="entry name" value="CHRDL1/2"/>
</dbReference>
<dbReference type="GO" id="GO:0036122">
    <property type="term" value="F:BMP binding"/>
    <property type="evidence" value="ECO:0007669"/>
    <property type="project" value="TreeGrafter"/>
</dbReference>
<gene>
    <name evidence="3" type="ORF">AFUS01_LOCUS2890</name>
</gene>
<feature type="non-terminal residue" evidence="3">
    <location>
        <position position="1"/>
    </location>
</feature>
<dbReference type="SMART" id="SM00214">
    <property type="entry name" value="VWC"/>
    <property type="match status" value="3"/>
</dbReference>
<dbReference type="PROSITE" id="PS01208">
    <property type="entry name" value="VWFC_1"/>
    <property type="match status" value="1"/>
</dbReference>
<feature type="domain" description="VWFC" evidence="2">
    <location>
        <begin position="148"/>
        <end position="221"/>
    </location>
</feature>
<dbReference type="Proteomes" id="UP000708208">
    <property type="component" value="Unassembled WGS sequence"/>
</dbReference>
<name>A0A8J2J204_9HEXA</name>
<dbReference type="AlphaFoldDB" id="A0A8J2J204"/>
<evidence type="ECO:0000256" key="1">
    <source>
        <dbReference type="SAM" id="SignalP"/>
    </source>
</evidence>
<accession>A0A8J2J204</accession>
<protein>
    <recommendedName>
        <fullName evidence="2">VWFC domain-containing protein</fullName>
    </recommendedName>
</protein>
<dbReference type="EMBL" id="CAJVCH010016966">
    <property type="protein sequence ID" value="CAG7682310.1"/>
    <property type="molecule type" value="Genomic_DNA"/>
</dbReference>
<dbReference type="PANTHER" id="PTHR46303">
    <property type="entry name" value="VWFC DOMAIN-CONTAINING PROTEIN"/>
    <property type="match status" value="1"/>
</dbReference>
<proteinExistence type="predicted"/>
<keyword evidence="1" id="KW-0732">Signal</keyword>